<gene>
    <name evidence="1" type="ORF">AB4Y32_24520</name>
</gene>
<organism evidence="1 2">
    <name type="scientific">Paraburkholderia phymatum</name>
    <dbReference type="NCBI Taxonomy" id="148447"/>
    <lineage>
        <taxon>Bacteria</taxon>
        <taxon>Pseudomonadati</taxon>
        <taxon>Pseudomonadota</taxon>
        <taxon>Betaproteobacteria</taxon>
        <taxon>Burkholderiales</taxon>
        <taxon>Burkholderiaceae</taxon>
        <taxon>Paraburkholderia</taxon>
    </lineage>
</organism>
<dbReference type="Proteomes" id="UP001558850">
    <property type="component" value="Unassembled WGS sequence"/>
</dbReference>
<proteinExistence type="predicted"/>
<protein>
    <submittedName>
        <fullName evidence="1">Uncharacterized protein</fullName>
    </submittedName>
</protein>
<evidence type="ECO:0000313" key="2">
    <source>
        <dbReference type="Proteomes" id="UP001558850"/>
    </source>
</evidence>
<dbReference type="EMBL" id="JBFRCH010000016">
    <property type="protein sequence ID" value="MEX3934916.1"/>
    <property type="molecule type" value="Genomic_DNA"/>
</dbReference>
<reference evidence="1" key="1">
    <citation type="submission" date="2024-07" db="EMBL/GenBank/DDBJ databases">
        <title>A survey of Mimosa microsymbionts across Brazilian biomes reveals a high diversity of Paraburkholderia nodulating endemic species, but also that Cupriavidus is common as a symbiont of widespread species.</title>
        <authorList>
            <person name="Rouws L."/>
            <person name="Barauna A."/>
            <person name="Beukes C."/>
            <person name="Rouws J.R.C."/>
            <person name="De Faria S.M."/>
            <person name="Gross E."/>
            <person name="Bueno Dos Reis Junior F."/>
            <person name="Simon M.F."/>
            <person name="Maluk M."/>
            <person name="Odee D.W."/>
            <person name="Kenicer G."/>
            <person name="Young J.P.W."/>
            <person name="Reis V.M."/>
            <person name="Zilli J."/>
            <person name="James E.K."/>
        </authorList>
    </citation>
    <scope>NUCLEOTIDE SEQUENCE</scope>
    <source>
        <strain evidence="1">EG181B</strain>
    </source>
</reference>
<comment type="caution">
    <text evidence="1">The sequence shown here is derived from an EMBL/GenBank/DDBJ whole genome shotgun (WGS) entry which is preliminary data.</text>
</comment>
<name>A0ACC6U5T9_9BURK</name>
<keyword evidence="2" id="KW-1185">Reference proteome</keyword>
<accession>A0ACC6U5T9</accession>
<sequence>MPNLVIDTSIAASLGLDNKSNNGENLEAATAFKAAKKLRKNLAARVCVLKAAIFSTIE</sequence>
<evidence type="ECO:0000313" key="1">
    <source>
        <dbReference type="EMBL" id="MEX3934916.1"/>
    </source>
</evidence>